<dbReference type="EMBL" id="HACG01016357">
    <property type="protein sequence ID" value="CEK63222.1"/>
    <property type="molecule type" value="Transcribed_RNA"/>
</dbReference>
<protein>
    <submittedName>
        <fullName evidence="1">Uncharacterized protein</fullName>
    </submittedName>
</protein>
<dbReference type="AlphaFoldDB" id="A0A0B6Z4B4"/>
<organism evidence="1">
    <name type="scientific">Arion vulgaris</name>
    <dbReference type="NCBI Taxonomy" id="1028688"/>
    <lineage>
        <taxon>Eukaryota</taxon>
        <taxon>Metazoa</taxon>
        <taxon>Spiralia</taxon>
        <taxon>Lophotrochozoa</taxon>
        <taxon>Mollusca</taxon>
        <taxon>Gastropoda</taxon>
        <taxon>Heterobranchia</taxon>
        <taxon>Euthyneura</taxon>
        <taxon>Panpulmonata</taxon>
        <taxon>Eupulmonata</taxon>
        <taxon>Stylommatophora</taxon>
        <taxon>Helicina</taxon>
        <taxon>Arionoidea</taxon>
        <taxon>Arionidae</taxon>
        <taxon>Arion</taxon>
    </lineage>
</organism>
<sequence length="53" mass="5872">MVIEAKHIRSITGTTFTCIKLITVKLSPLFTKAVSETTNEVHPNPTLSSHHQI</sequence>
<name>A0A0B6Z4B4_9EUPU</name>
<gene>
    <name evidence="1" type="primary">ORF47596</name>
</gene>
<feature type="non-terminal residue" evidence="1">
    <location>
        <position position="53"/>
    </location>
</feature>
<reference evidence="1" key="1">
    <citation type="submission" date="2014-12" db="EMBL/GenBank/DDBJ databases">
        <title>Insight into the proteome of Arion vulgaris.</title>
        <authorList>
            <person name="Aradska J."/>
            <person name="Bulat T."/>
            <person name="Smidak R."/>
            <person name="Sarate P."/>
            <person name="Gangsoo J."/>
            <person name="Sialana F."/>
            <person name="Bilban M."/>
            <person name="Lubec G."/>
        </authorList>
    </citation>
    <scope>NUCLEOTIDE SEQUENCE</scope>
    <source>
        <tissue evidence="1">Skin</tissue>
    </source>
</reference>
<accession>A0A0B6Z4B4</accession>
<evidence type="ECO:0000313" key="1">
    <source>
        <dbReference type="EMBL" id="CEK63222.1"/>
    </source>
</evidence>
<proteinExistence type="predicted"/>